<reference evidence="2 3" key="1">
    <citation type="submission" date="2024-08" db="EMBL/GenBank/DDBJ databases">
        <title>The draft genome of Apodemus speciosus.</title>
        <authorList>
            <person name="Nabeshima K."/>
            <person name="Suzuki S."/>
            <person name="Onuma M."/>
        </authorList>
    </citation>
    <scope>NUCLEOTIDE SEQUENCE [LARGE SCALE GENOMIC DNA]</scope>
    <source>
        <strain evidence="2">IB14-021</strain>
    </source>
</reference>
<evidence type="ECO:0000313" key="2">
    <source>
        <dbReference type="EMBL" id="GAB1290690.1"/>
    </source>
</evidence>
<evidence type="ECO:0000256" key="1">
    <source>
        <dbReference type="SAM" id="SignalP"/>
    </source>
</evidence>
<gene>
    <name evidence="2" type="ORF">APTSU1_000592000</name>
</gene>
<keyword evidence="1" id="KW-0732">Signal</keyword>
<dbReference type="EMBL" id="BAAFST010000006">
    <property type="protein sequence ID" value="GAB1290690.1"/>
    <property type="molecule type" value="Genomic_DNA"/>
</dbReference>
<comment type="caution">
    <text evidence="2">The sequence shown here is derived from an EMBL/GenBank/DDBJ whole genome shotgun (WGS) entry which is preliminary data.</text>
</comment>
<organism evidence="2 3">
    <name type="scientific">Apodemus speciosus</name>
    <name type="common">Large Japanese field mouse</name>
    <dbReference type="NCBI Taxonomy" id="105296"/>
    <lineage>
        <taxon>Eukaryota</taxon>
        <taxon>Metazoa</taxon>
        <taxon>Chordata</taxon>
        <taxon>Craniata</taxon>
        <taxon>Vertebrata</taxon>
        <taxon>Euteleostomi</taxon>
        <taxon>Mammalia</taxon>
        <taxon>Eutheria</taxon>
        <taxon>Euarchontoglires</taxon>
        <taxon>Glires</taxon>
        <taxon>Rodentia</taxon>
        <taxon>Myomorpha</taxon>
        <taxon>Muroidea</taxon>
        <taxon>Muridae</taxon>
        <taxon>Murinae</taxon>
        <taxon>Apodemus</taxon>
    </lineage>
</organism>
<keyword evidence="3" id="KW-1185">Reference proteome</keyword>
<accession>A0ABQ0EUX2</accession>
<feature type="signal peptide" evidence="1">
    <location>
        <begin position="1"/>
        <end position="20"/>
    </location>
</feature>
<dbReference type="Proteomes" id="UP001623349">
    <property type="component" value="Unassembled WGS sequence"/>
</dbReference>
<proteinExistence type="predicted"/>
<feature type="chain" id="PRO_5045078317" evidence="1">
    <location>
        <begin position="21"/>
        <end position="39"/>
    </location>
</feature>
<name>A0ABQ0EUX2_APOSI</name>
<protein>
    <submittedName>
        <fullName evidence="2">Transporter SVOPL</fullName>
    </submittedName>
</protein>
<evidence type="ECO:0000313" key="3">
    <source>
        <dbReference type="Proteomes" id="UP001623349"/>
    </source>
</evidence>
<sequence>MSASLLGALCLFSSVCVVCAISAFTLPIETKGRALQQIK</sequence>